<keyword evidence="1" id="KW-1133">Transmembrane helix</keyword>
<keyword evidence="1" id="KW-0812">Transmembrane</keyword>
<proteinExistence type="predicted"/>
<evidence type="ECO:0008006" key="4">
    <source>
        <dbReference type="Google" id="ProtNLM"/>
    </source>
</evidence>
<evidence type="ECO:0000313" key="2">
    <source>
        <dbReference type="EMBL" id="PYC77587.1"/>
    </source>
</evidence>
<dbReference type="AlphaFoldDB" id="A0A2V4N441"/>
<dbReference type="RefSeq" id="WP_110670932.1">
    <property type="nucleotide sequence ID" value="NZ_PYBW01000058.1"/>
</dbReference>
<evidence type="ECO:0000256" key="1">
    <source>
        <dbReference type="SAM" id="Phobius"/>
    </source>
</evidence>
<feature type="transmembrane region" description="Helical" evidence="1">
    <location>
        <begin position="6"/>
        <end position="28"/>
    </location>
</feature>
<comment type="caution">
    <text evidence="2">The sequence shown here is derived from an EMBL/GenBank/DDBJ whole genome shotgun (WGS) entry which is preliminary data.</text>
</comment>
<dbReference type="OrthoDB" id="3208544at2"/>
<keyword evidence="1" id="KW-0472">Membrane</keyword>
<reference evidence="2 3" key="1">
    <citation type="submission" date="2018-03" db="EMBL/GenBank/DDBJ databases">
        <title>Bioinformatic expansion and discovery of thiopeptide antibiotics.</title>
        <authorList>
            <person name="Schwalen C.J."/>
            <person name="Hudson G.A."/>
            <person name="Mitchell D.A."/>
        </authorList>
    </citation>
    <scope>NUCLEOTIDE SEQUENCE [LARGE SCALE GENOMIC DNA]</scope>
    <source>
        <strain evidence="2 3">ATCC 21389</strain>
    </source>
</reference>
<keyword evidence="3" id="KW-1185">Reference proteome</keyword>
<evidence type="ECO:0000313" key="3">
    <source>
        <dbReference type="Proteomes" id="UP000248039"/>
    </source>
</evidence>
<gene>
    <name evidence="2" type="ORF">C7C46_18295</name>
</gene>
<dbReference type="Proteomes" id="UP000248039">
    <property type="component" value="Unassembled WGS sequence"/>
</dbReference>
<dbReference type="EMBL" id="PYBW01000058">
    <property type="protein sequence ID" value="PYC77587.1"/>
    <property type="molecule type" value="Genomic_DNA"/>
</dbReference>
<name>A0A2V4N441_9ACTN</name>
<accession>A0A2V4N441</accession>
<protein>
    <recommendedName>
        <fullName evidence="4">Secreted protein</fullName>
    </recommendedName>
</protein>
<organism evidence="2 3">
    <name type="scientific">Streptomyces tateyamensis</name>
    <dbReference type="NCBI Taxonomy" id="565073"/>
    <lineage>
        <taxon>Bacteria</taxon>
        <taxon>Bacillati</taxon>
        <taxon>Actinomycetota</taxon>
        <taxon>Actinomycetes</taxon>
        <taxon>Kitasatosporales</taxon>
        <taxon>Streptomycetaceae</taxon>
        <taxon>Streptomyces</taxon>
    </lineage>
</organism>
<sequence>MADMVLNLVLGLLTSAIGAAVGWLVQFLRRRRRLDRLRTFFGMPGGSDCLLVVNRHVSANSGQSVHRSDVSALMELAVLVSSCGARPEIVSHDQVHEGLGEKAEFCLGGPHSNERAAAHLLWRLPNVTFQYAPGTWGSVTVGEDEYHGEPSSQTSPGWSYALLARLDPGAGRRPTFLILGQAAIANHAAVRFLVRRQHELMRRYGPHGSFVLMLRVINPGKYGPDEVELVADVTAAATTPAPSATSQSPAALAP</sequence>